<evidence type="ECO:0000256" key="9">
    <source>
        <dbReference type="ARBA" id="ARBA00023170"/>
    </source>
</evidence>
<dbReference type="EMBL" id="SUNJ01006312">
    <property type="protein sequence ID" value="TPP62908.1"/>
    <property type="molecule type" value="Genomic_DNA"/>
</dbReference>
<dbReference type="PRINTS" id="PR01609">
    <property type="entry name" value="CD36FAMILY"/>
</dbReference>
<dbReference type="AlphaFoldDB" id="A0A504YYN7"/>
<keyword evidence="8" id="KW-1015">Disulfide bond</keyword>
<dbReference type="GO" id="GO:0005044">
    <property type="term" value="F:scavenger receptor activity"/>
    <property type="evidence" value="ECO:0007669"/>
    <property type="project" value="TreeGrafter"/>
</dbReference>
<proteinExistence type="inferred from homology"/>
<comment type="caution">
    <text evidence="14">The sequence shown here is derived from an EMBL/GenBank/DDBJ whole genome shotgun (WGS) entry which is preliminary data.</text>
</comment>
<evidence type="ECO:0000256" key="3">
    <source>
        <dbReference type="ARBA" id="ARBA00010532"/>
    </source>
</evidence>
<keyword evidence="7 13" id="KW-0472">Membrane</keyword>
<gene>
    <name evidence="14" type="ORF">FGIG_06345</name>
</gene>
<evidence type="ECO:0000256" key="1">
    <source>
        <dbReference type="ARBA" id="ARBA00004189"/>
    </source>
</evidence>
<evidence type="ECO:0000256" key="7">
    <source>
        <dbReference type="ARBA" id="ARBA00023136"/>
    </source>
</evidence>
<dbReference type="Pfam" id="PF01130">
    <property type="entry name" value="CD36"/>
    <property type="match status" value="1"/>
</dbReference>
<keyword evidence="10" id="KW-0325">Glycoprotein</keyword>
<dbReference type="PANTHER" id="PTHR11923:SF110">
    <property type="entry name" value="SCAVENGER RECEPTOR CLASS B MEMBER 1"/>
    <property type="match status" value="1"/>
</dbReference>
<evidence type="ECO:0000313" key="14">
    <source>
        <dbReference type="EMBL" id="TPP62908.1"/>
    </source>
</evidence>
<evidence type="ECO:0000256" key="4">
    <source>
        <dbReference type="ARBA" id="ARBA00022475"/>
    </source>
</evidence>
<dbReference type="GO" id="GO:0005737">
    <property type="term" value="C:cytoplasm"/>
    <property type="evidence" value="ECO:0007669"/>
    <property type="project" value="TreeGrafter"/>
</dbReference>
<comment type="subcellular location">
    <subcellularLocation>
        <location evidence="2">Cell membrane</location>
        <topology evidence="2">Multi-pass membrane protein</topology>
    </subcellularLocation>
    <subcellularLocation>
        <location evidence="1">Membrane</location>
        <location evidence="1">Caveola</location>
        <topology evidence="1">Multi-pass membrane protein</topology>
    </subcellularLocation>
</comment>
<evidence type="ECO:0000313" key="15">
    <source>
        <dbReference type="Proteomes" id="UP000316759"/>
    </source>
</evidence>
<evidence type="ECO:0000256" key="12">
    <source>
        <dbReference type="ARBA" id="ARBA00042244"/>
    </source>
</evidence>
<keyword evidence="5 13" id="KW-0812">Transmembrane</keyword>
<dbReference type="PANTHER" id="PTHR11923">
    <property type="entry name" value="SCAVENGER RECEPTOR CLASS B TYPE-1 SR-B1"/>
    <property type="match status" value="1"/>
</dbReference>
<keyword evidence="4" id="KW-1003">Cell membrane</keyword>
<reference evidence="14 15" key="1">
    <citation type="submission" date="2019-04" db="EMBL/GenBank/DDBJ databases">
        <title>Annotation for the trematode Fasciola gigantica.</title>
        <authorList>
            <person name="Choi Y.-J."/>
        </authorList>
    </citation>
    <scope>NUCLEOTIDE SEQUENCE [LARGE SCALE GENOMIC DNA]</scope>
    <source>
        <strain evidence="14">Uganda_cow_1</strain>
    </source>
</reference>
<keyword evidence="15" id="KW-1185">Reference proteome</keyword>
<keyword evidence="6 13" id="KW-1133">Transmembrane helix</keyword>
<name>A0A504YYN7_FASGI</name>
<evidence type="ECO:0000256" key="2">
    <source>
        <dbReference type="ARBA" id="ARBA00004651"/>
    </source>
</evidence>
<dbReference type="InterPro" id="IPR002159">
    <property type="entry name" value="CD36_fam"/>
</dbReference>
<feature type="transmembrane region" description="Helical" evidence="13">
    <location>
        <begin position="437"/>
        <end position="462"/>
    </location>
</feature>
<dbReference type="Proteomes" id="UP000316759">
    <property type="component" value="Unassembled WGS sequence"/>
</dbReference>
<dbReference type="OrthoDB" id="18585at2759"/>
<dbReference type="STRING" id="46835.A0A504YYN7"/>
<sequence>MKQSTFITFLIVCTLFCILCAIGLGVLNVLFHYMVTRNIRLDNSRSIVYEQWLRPSVPIYLQFYFFNLTNPIEFFNGSKPHVTQQGPYTYREQRFKRDVNNNPINGTIRYREVKLYSFDRSLSIGPESDYVTTVNLVYITLAKRLDRYPSIIVKLVERFEKLYGENTYIRRNISDILWGYEDPLLRFLKSFINVPSTRVGLYADRNNTHDGPEVEIMSGAHSPNQMGRILLYNNSKYLSCWTTSQANQINGTDGTLFHPFLKSDEGIYIFAPDICRSIYFTPRSVIYVHGIAAVKYLPMEDTFDSPLENTKNRGFCIHWPYCTKTGVLDMSTCQPGAPIFISMPHLVNADKSYLGAIEGLHPSEEFNTTFYIEPITGSVLKAAKKLQINANVSQNSKFSSLSHVMDVVLPIMYVNESVVVDSDTAQMIRNSIYILPLSLYVIFSVGLVLALTTLVVLSLIFLCRGRRSFNLSTAPYSADETTALLLSRDQEPL</sequence>
<organism evidence="14 15">
    <name type="scientific">Fasciola gigantica</name>
    <name type="common">Giant liver fluke</name>
    <dbReference type="NCBI Taxonomy" id="46835"/>
    <lineage>
        <taxon>Eukaryota</taxon>
        <taxon>Metazoa</taxon>
        <taxon>Spiralia</taxon>
        <taxon>Lophotrochozoa</taxon>
        <taxon>Platyhelminthes</taxon>
        <taxon>Trematoda</taxon>
        <taxon>Digenea</taxon>
        <taxon>Plagiorchiida</taxon>
        <taxon>Echinostomata</taxon>
        <taxon>Echinostomatoidea</taxon>
        <taxon>Fasciolidae</taxon>
        <taxon>Fasciola</taxon>
    </lineage>
</organism>
<evidence type="ECO:0000256" key="6">
    <source>
        <dbReference type="ARBA" id="ARBA00022989"/>
    </source>
</evidence>
<evidence type="ECO:0000256" key="8">
    <source>
        <dbReference type="ARBA" id="ARBA00023157"/>
    </source>
</evidence>
<evidence type="ECO:0000256" key="10">
    <source>
        <dbReference type="ARBA" id="ARBA00023180"/>
    </source>
</evidence>
<evidence type="ECO:0000256" key="13">
    <source>
        <dbReference type="SAM" id="Phobius"/>
    </source>
</evidence>
<keyword evidence="9" id="KW-0675">Receptor</keyword>
<accession>A0A504YYN7</accession>
<feature type="transmembrane region" description="Helical" evidence="13">
    <location>
        <begin position="6"/>
        <end position="31"/>
    </location>
</feature>
<protein>
    <recommendedName>
        <fullName evidence="11">Scavenger receptor class B member 1</fullName>
    </recommendedName>
    <alternativeName>
        <fullName evidence="12">SR-BI</fullName>
    </alternativeName>
</protein>
<evidence type="ECO:0000256" key="11">
    <source>
        <dbReference type="ARBA" id="ARBA00040821"/>
    </source>
</evidence>
<evidence type="ECO:0000256" key="5">
    <source>
        <dbReference type="ARBA" id="ARBA00022692"/>
    </source>
</evidence>
<dbReference type="GO" id="GO:0005901">
    <property type="term" value="C:caveola"/>
    <property type="evidence" value="ECO:0007669"/>
    <property type="project" value="UniProtKB-SubCell"/>
</dbReference>
<comment type="similarity">
    <text evidence="3">Belongs to the CD36 family.</text>
</comment>